<dbReference type="PANTHER" id="PTHR11403">
    <property type="entry name" value="CYTOCHROME C OXIDASE SUBUNIT III"/>
    <property type="match status" value="1"/>
</dbReference>
<evidence type="ECO:0000256" key="3">
    <source>
        <dbReference type="ARBA" id="ARBA00011700"/>
    </source>
</evidence>
<keyword evidence="8 15" id="KW-0472">Membrane</keyword>
<keyword evidence="18" id="KW-1185">Reference proteome</keyword>
<dbReference type="Pfam" id="PF00510">
    <property type="entry name" value="COX3"/>
    <property type="match status" value="1"/>
</dbReference>
<name>A0A0D0Q7H9_9RHOB</name>
<evidence type="ECO:0000256" key="15">
    <source>
        <dbReference type="SAM" id="Phobius"/>
    </source>
</evidence>
<dbReference type="OrthoDB" id="9810850at2"/>
<evidence type="ECO:0000313" key="17">
    <source>
        <dbReference type="EMBL" id="KIQ70404.1"/>
    </source>
</evidence>
<dbReference type="InterPro" id="IPR035973">
    <property type="entry name" value="Cyt_c_oxidase_su3-like_sf"/>
</dbReference>
<keyword evidence="7 15" id="KW-1133">Transmembrane helix</keyword>
<organism evidence="17 18">
    <name type="scientific">Wenxinia marina DSM 24838</name>
    <dbReference type="NCBI Taxonomy" id="1123501"/>
    <lineage>
        <taxon>Bacteria</taxon>
        <taxon>Pseudomonadati</taxon>
        <taxon>Pseudomonadota</taxon>
        <taxon>Alphaproteobacteria</taxon>
        <taxon>Rhodobacterales</taxon>
        <taxon>Roseobacteraceae</taxon>
        <taxon>Wenxinia</taxon>
    </lineage>
</organism>
<evidence type="ECO:0000313" key="18">
    <source>
        <dbReference type="Proteomes" id="UP000035100"/>
    </source>
</evidence>
<dbReference type="AlphaFoldDB" id="A0A0D0Q7H9"/>
<evidence type="ECO:0000256" key="2">
    <source>
        <dbReference type="ARBA" id="ARBA00010581"/>
    </source>
</evidence>
<feature type="transmembrane region" description="Helical" evidence="15">
    <location>
        <begin position="150"/>
        <end position="172"/>
    </location>
</feature>
<evidence type="ECO:0000259" key="16">
    <source>
        <dbReference type="PROSITE" id="PS50253"/>
    </source>
</evidence>
<dbReference type="InterPro" id="IPR013833">
    <property type="entry name" value="Cyt_c_oxidase_su3_a-hlx"/>
</dbReference>
<comment type="similarity">
    <text evidence="2 14">Belongs to the cytochrome c oxidase subunit 3 family.</text>
</comment>
<dbReference type="GO" id="GO:0019646">
    <property type="term" value="P:aerobic electron transport chain"/>
    <property type="evidence" value="ECO:0007669"/>
    <property type="project" value="InterPro"/>
</dbReference>
<comment type="function">
    <text evidence="9">Cytochrome bo(3) ubiquinol terminal oxidase is the component of the aerobic respiratory chain of E.coli that predominates when cells are grown at high aeration. Has proton pump activity across the membrane in addition to electron transfer, pumping 2 protons/electron.</text>
</comment>
<evidence type="ECO:0000256" key="6">
    <source>
        <dbReference type="ARBA" id="ARBA00022692"/>
    </source>
</evidence>
<evidence type="ECO:0000256" key="14">
    <source>
        <dbReference type="RuleBase" id="RU003376"/>
    </source>
</evidence>
<proteinExistence type="inferred from homology"/>
<dbReference type="STRING" id="1123501.Wenmar_00780"/>
<dbReference type="Proteomes" id="UP000035100">
    <property type="component" value="Unassembled WGS sequence"/>
</dbReference>
<dbReference type="FunFam" id="1.20.120.80:FF:000001">
    <property type="entry name" value="Cytochrome (Ubi)quinol oxidase subunit III"/>
    <property type="match status" value="1"/>
</dbReference>
<feature type="transmembrane region" description="Helical" evidence="15">
    <location>
        <begin position="70"/>
        <end position="91"/>
    </location>
</feature>
<dbReference type="PANTHER" id="PTHR11403:SF2">
    <property type="entry name" value="CYTOCHROME BO(3) UBIQUINOL OXIDASE SUBUNIT 3"/>
    <property type="match status" value="1"/>
</dbReference>
<dbReference type="RefSeq" id="WP_018304148.1">
    <property type="nucleotide sequence ID" value="NZ_KB902312.1"/>
</dbReference>
<keyword evidence="5" id="KW-1003">Cell membrane</keyword>
<evidence type="ECO:0000256" key="12">
    <source>
        <dbReference type="ARBA" id="ARBA00032189"/>
    </source>
</evidence>
<evidence type="ECO:0000256" key="8">
    <source>
        <dbReference type="ARBA" id="ARBA00023136"/>
    </source>
</evidence>
<protein>
    <recommendedName>
        <fullName evidence="4">Cytochrome bo(3) ubiquinol oxidase subunit 3</fullName>
    </recommendedName>
    <alternativeName>
        <fullName evidence="12">Cytochrome o ubiquinol oxidase subunit 3</fullName>
    </alternativeName>
    <alternativeName>
        <fullName evidence="10">Oxidase bo(3) subunit 3</fullName>
    </alternativeName>
    <alternativeName>
        <fullName evidence="13">Ubiquinol oxidase polypeptide III</fullName>
    </alternativeName>
    <alternativeName>
        <fullName evidence="11">Ubiquinol oxidase subunit 3</fullName>
    </alternativeName>
</protein>
<feature type="domain" description="Heme-copper oxidase subunit III family profile" evidence="16">
    <location>
        <begin position="1"/>
        <end position="206"/>
    </location>
</feature>
<reference evidence="17 18" key="1">
    <citation type="submission" date="2013-01" db="EMBL/GenBank/DDBJ databases">
        <authorList>
            <person name="Fiebig A."/>
            <person name="Goeker M."/>
            <person name="Klenk H.-P.P."/>
        </authorList>
    </citation>
    <scope>NUCLEOTIDE SEQUENCE [LARGE SCALE GENOMIC DNA]</scope>
    <source>
        <strain evidence="17 18">DSM 24838</strain>
    </source>
</reference>
<sequence>MSDVRHPGLNLGTTDSPVHDAAEETVFGFWVLMMSDLALFAVLFATYAAMSVHGIAGGPAPVEIFDLKSTLWQTLALLASSFTFGMAALALKYDDDRRALSLWLGATFVLGALFLGLEARDWARMVTEHGATPQVSGFLSIFYLLTGTHFVHVAAGLLWMLVMAAQLAIFGLDGAVKLRLMRLAIYWHLLDVVWVAIFSFVFLSGLAP</sequence>
<dbReference type="GO" id="GO:0004129">
    <property type="term" value="F:cytochrome-c oxidase activity"/>
    <property type="evidence" value="ECO:0007669"/>
    <property type="project" value="InterPro"/>
</dbReference>
<dbReference type="Gene3D" id="1.20.120.80">
    <property type="entry name" value="Cytochrome c oxidase, subunit III, four-helix bundle"/>
    <property type="match status" value="1"/>
</dbReference>
<dbReference type="InterPro" id="IPR000298">
    <property type="entry name" value="Cyt_c_oxidase-like_su3"/>
</dbReference>
<evidence type="ECO:0000256" key="7">
    <source>
        <dbReference type="ARBA" id="ARBA00022989"/>
    </source>
</evidence>
<evidence type="ECO:0000256" key="10">
    <source>
        <dbReference type="ARBA" id="ARBA00030072"/>
    </source>
</evidence>
<feature type="transmembrane region" description="Helical" evidence="15">
    <location>
        <begin position="184"/>
        <end position="207"/>
    </location>
</feature>
<evidence type="ECO:0000256" key="13">
    <source>
        <dbReference type="ARBA" id="ARBA00032717"/>
    </source>
</evidence>
<evidence type="ECO:0000256" key="1">
    <source>
        <dbReference type="ARBA" id="ARBA00004651"/>
    </source>
</evidence>
<evidence type="ECO:0000256" key="5">
    <source>
        <dbReference type="ARBA" id="ARBA00022475"/>
    </source>
</evidence>
<evidence type="ECO:0000256" key="11">
    <source>
        <dbReference type="ARBA" id="ARBA00031884"/>
    </source>
</evidence>
<evidence type="ECO:0000256" key="9">
    <source>
        <dbReference type="ARBA" id="ARBA00025694"/>
    </source>
</evidence>
<dbReference type="SUPFAM" id="SSF81452">
    <property type="entry name" value="Cytochrome c oxidase subunit III-like"/>
    <property type="match status" value="1"/>
</dbReference>
<feature type="transmembrane region" description="Helical" evidence="15">
    <location>
        <begin position="100"/>
        <end position="117"/>
    </location>
</feature>
<feature type="transmembrane region" description="Helical" evidence="15">
    <location>
        <begin position="27"/>
        <end position="50"/>
    </location>
</feature>
<keyword evidence="17" id="KW-0560">Oxidoreductase</keyword>
<comment type="subcellular location">
    <subcellularLocation>
        <location evidence="1 14">Cell membrane</location>
        <topology evidence="1 14">Multi-pass membrane protein</topology>
    </subcellularLocation>
</comment>
<comment type="caution">
    <text evidence="17">The sequence shown here is derived from an EMBL/GenBank/DDBJ whole genome shotgun (WGS) entry which is preliminary data.</text>
</comment>
<dbReference type="eggNOG" id="COG1845">
    <property type="taxonomic scope" value="Bacteria"/>
</dbReference>
<dbReference type="GO" id="GO:0016491">
    <property type="term" value="F:oxidoreductase activity"/>
    <property type="evidence" value="ECO:0007669"/>
    <property type="project" value="UniProtKB-KW"/>
</dbReference>
<keyword evidence="6 14" id="KW-0812">Transmembrane</keyword>
<dbReference type="EMBL" id="AONG01000005">
    <property type="protein sequence ID" value="KIQ70404.1"/>
    <property type="molecule type" value="Genomic_DNA"/>
</dbReference>
<dbReference type="PROSITE" id="PS50253">
    <property type="entry name" value="COX3"/>
    <property type="match status" value="1"/>
</dbReference>
<evidence type="ECO:0000256" key="4">
    <source>
        <dbReference type="ARBA" id="ARBA00014687"/>
    </source>
</evidence>
<dbReference type="GO" id="GO:0005886">
    <property type="term" value="C:plasma membrane"/>
    <property type="evidence" value="ECO:0007669"/>
    <property type="project" value="UniProtKB-SubCell"/>
</dbReference>
<comment type="subunit">
    <text evidence="3">Heterooctamer of two A chains, two B chains, two C chains and two D chains.</text>
</comment>
<dbReference type="InterPro" id="IPR024791">
    <property type="entry name" value="Cyt_c/ubiquinol_Oxase_su3"/>
</dbReference>
<accession>A0A0D0Q7H9</accession>
<gene>
    <name evidence="17" type="ORF">Wenmar_00780</name>
</gene>